<accession>A0ABV6PW47</accession>
<evidence type="ECO:0000256" key="4">
    <source>
        <dbReference type="ARBA" id="ARBA00023136"/>
    </source>
</evidence>
<dbReference type="GO" id="GO:0004671">
    <property type="term" value="F:protein C-terminal S-isoprenylcysteine carboxyl O-methyltransferase activity"/>
    <property type="evidence" value="ECO:0007669"/>
    <property type="project" value="UniProtKB-EC"/>
</dbReference>
<dbReference type="InterPro" id="IPR007318">
    <property type="entry name" value="Phopholipid_MeTrfase"/>
</dbReference>
<feature type="transmembrane region" description="Helical" evidence="5">
    <location>
        <begin position="47"/>
        <end position="75"/>
    </location>
</feature>
<comment type="caution">
    <text evidence="6">The sequence shown here is derived from an EMBL/GenBank/DDBJ whole genome shotgun (WGS) entry which is preliminary data.</text>
</comment>
<proteinExistence type="predicted"/>
<keyword evidence="4 5" id="KW-0472">Membrane</keyword>
<dbReference type="RefSeq" id="WP_377484566.1">
    <property type="nucleotide sequence ID" value="NZ_JBHLTN010000034.1"/>
</dbReference>
<dbReference type="PANTHER" id="PTHR12714:SF24">
    <property type="entry name" value="SLR1182 PROTEIN"/>
    <property type="match status" value="1"/>
</dbReference>
<dbReference type="EMBL" id="JBHLTN010000034">
    <property type="protein sequence ID" value="MFC0594064.1"/>
    <property type="molecule type" value="Genomic_DNA"/>
</dbReference>
<dbReference type="Gene3D" id="1.20.120.1630">
    <property type="match status" value="1"/>
</dbReference>
<dbReference type="EC" id="2.1.1.334" evidence="6"/>
<evidence type="ECO:0000256" key="3">
    <source>
        <dbReference type="ARBA" id="ARBA00022989"/>
    </source>
</evidence>
<evidence type="ECO:0000256" key="1">
    <source>
        <dbReference type="ARBA" id="ARBA00004127"/>
    </source>
</evidence>
<dbReference type="EC" id="2.1.1.100" evidence="6"/>
<dbReference type="GO" id="GO:0032259">
    <property type="term" value="P:methylation"/>
    <property type="evidence" value="ECO:0007669"/>
    <property type="project" value="UniProtKB-KW"/>
</dbReference>
<feature type="transmembrane region" description="Helical" evidence="5">
    <location>
        <begin position="20"/>
        <end position="41"/>
    </location>
</feature>
<evidence type="ECO:0000313" key="7">
    <source>
        <dbReference type="Proteomes" id="UP001589834"/>
    </source>
</evidence>
<evidence type="ECO:0000256" key="5">
    <source>
        <dbReference type="SAM" id="Phobius"/>
    </source>
</evidence>
<feature type="transmembrane region" description="Helical" evidence="5">
    <location>
        <begin position="107"/>
        <end position="130"/>
    </location>
</feature>
<gene>
    <name evidence="6" type="ORF">ACFFGG_16045</name>
</gene>
<keyword evidence="6" id="KW-0489">Methyltransferase</keyword>
<evidence type="ECO:0000313" key="6">
    <source>
        <dbReference type="EMBL" id="MFC0594064.1"/>
    </source>
</evidence>
<dbReference type="PANTHER" id="PTHR12714">
    <property type="entry name" value="PROTEIN-S ISOPRENYLCYSTEINE O-METHYLTRANSFERASE"/>
    <property type="match status" value="1"/>
</dbReference>
<keyword evidence="2 5" id="KW-0812">Transmembrane</keyword>
<comment type="subcellular location">
    <subcellularLocation>
        <location evidence="1">Endomembrane system</location>
        <topology evidence="1">Multi-pass membrane protein</topology>
    </subcellularLocation>
</comment>
<reference evidence="6 7" key="1">
    <citation type="submission" date="2024-09" db="EMBL/GenBank/DDBJ databases">
        <authorList>
            <person name="Sun Q."/>
            <person name="Mori K."/>
        </authorList>
    </citation>
    <scope>NUCLEOTIDE SEQUENCE [LARGE SCALE GENOMIC DNA]</scope>
    <source>
        <strain evidence="6 7">NCAIM B.02336</strain>
    </source>
</reference>
<keyword evidence="6" id="KW-0808">Transferase</keyword>
<sequence>MAEPLPLRRWYEGRVPPPVIDAACAALMWWLAGALPGAQLWPLGRPIGASTVATVAALALAAVGGALALAGVAAFRRARTTVNPMAPERARALVTDGVYRVTRNPMYLGMLVVLAGWAVWLGNAAAWLGLPLSMALLTGLQIRGEERVLRARFGAEFERYAARVRRWL</sequence>
<dbReference type="Proteomes" id="UP001589834">
    <property type="component" value="Unassembled WGS sequence"/>
</dbReference>
<keyword evidence="3 5" id="KW-1133">Transmembrane helix</keyword>
<evidence type="ECO:0000256" key="2">
    <source>
        <dbReference type="ARBA" id="ARBA00022692"/>
    </source>
</evidence>
<name>A0ABV6PW47_9BURK</name>
<protein>
    <submittedName>
        <fullName evidence="6">Methyltransferase family protein</fullName>
        <ecNumber evidence="6">2.1.1.100</ecNumber>
        <ecNumber evidence="6">2.1.1.334</ecNumber>
    </submittedName>
</protein>
<dbReference type="Pfam" id="PF04191">
    <property type="entry name" value="PEMT"/>
    <property type="match status" value="1"/>
</dbReference>
<organism evidence="6 7">
    <name type="scientific">Ottowia pentelensis</name>
    <dbReference type="NCBI Taxonomy" id="511108"/>
    <lineage>
        <taxon>Bacteria</taxon>
        <taxon>Pseudomonadati</taxon>
        <taxon>Pseudomonadota</taxon>
        <taxon>Betaproteobacteria</taxon>
        <taxon>Burkholderiales</taxon>
        <taxon>Comamonadaceae</taxon>
        <taxon>Ottowia</taxon>
    </lineage>
</organism>
<keyword evidence="7" id="KW-1185">Reference proteome</keyword>